<feature type="compositionally biased region" description="Polar residues" evidence="1">
    <location>
        <begin position="917"/>
        <end position="935"/>
    </location>
</feature>
<feature type="region of interest" description="Disordered" evidence="1">
    <location>
        <begin position="606"/>
        <end position="1021"/>
    </location>
</feature>
<sequence length="1021" mass="109316">MGCGASKAGPCAFVQVPCTGKGPSRLNSTTAKNRKACKPLPKTTKAAELRRQANEAKLKNSNGLNSSTSLRQSASRPTRSKLTTSQVSKKVTSSPSSPQPKDIRPSSATTTKPQKRHLASNVPLSCSQQLQGKTSTTTTEERTASCQSVKSLESSGLSKTSTNNAPNTKSKANITTVTGPANSQSVKNLESSGISKSSKDNVLNTANEASQRISQPAKRPHSSPSLKKSSSDTTVGAKPTTSGHSKRPTSSPTTGHKQQPTKSCQPERPSSSSSIKENLPITKNKVRATQTCSQRTVRHPSSGPSNVKNSAETKQTGREPKRRPRSSPASKGKQIEANNEVIKRPISSHLSKDDMPKTTNTEKRKSSRSLKSPVSRSASAEGNPAKIVETCKIRQHAAQERKADPTDQPIVTEDIKKVLEDEDSPKREVVEDKFQSRSLESSASDAELDYFVADIIQSQLNLVQKKTSPEKNPNVLNSQPATMSSPTERTGFEQGASFVGTPKGDAIEDDGSGCHQESNSSIESSNNGEAEIAANVSKISPSPSSPTVTKVNEKAEENGSTSTTAGGVLTIFPEENAHIDSMEPMRVSKPIQDGLSSTDVNTLVHFDCTDGKKNPGSLRSSPGATKSQEKIDLAVERKSSKTSIDGRKPSRTPTASRSSAKISNLSAGDSVDGSFPSQTTCSNSRPCSSRSTTDTSMRLNHRKSGQRPLSAAKVPERSKSSQNKPHSSARSFSDPKVSDVTKSLTPSRKSSHGQSSRVQSADKKRQLTPTNIRGELKYDKVGKMSGSQEMSGRSSSATMSKRSVSRNSSKSAGTTSPTSPTPSVVKKELDKSKSDDKIHQTPSEQKGVVKAQSSCYERAEKAKSNDKGKIDGHHGQNSPSASSLPIKEDFEKRPKSGRSISMGSNASIVKSEERLSNPRNSSLKSSLNGKVISSRQKTRARSTKENSGSVRSLREAPGEFEVLGSSKTLQFSSPSYPEVRPRNSRSKTSLNKMEMLNNDNELKKETSLNPSSGKLRKCSPT</sequence>
<feature type="compositionally biased region" description="Polar residues" evidence="1">
    <location>
        <begin position="651"/>
        <end position="667"/>
    </location>
</feature>
<dbReference type="EMBL" id="CALNXK010000034">
    <property type="protein sequence ID" value="CAH3120346.1"/>
    <property type="molecule type" value="Genomic_DNA"/>
</dbReference>
<feature type="compositionally biased region" description="Low complexity" evidence="1">
    <location>
        <begin position="83"/>
        <end position="100"/>
    </location>
</feature>
<feature type="compositionally biased region" description="Polar residues" evidence="1">
    <location>
        <begin position="239"/>
        <end position="264"/>
    </location>
</feature>
<feature type="compositionally biased region" description="Low complexity" evidence="1">
    <location>
        <begin position="369"/>
        <end position="379"/>
    </location>
</feature>
<dbReference type="Proteomes" id="UP001159405">
    <property type="component" value="Unassembled WGS sequence"/>
</dbReference>
<feature type="compositionally biased region" description="Basic and acidic residues" evidence="1">
    <location>
        <begin position="389"/>
        <end position="405"/>
    </location>
</feature>
<feature type="compositionally biased region" description="Polar residues" evidence="1">
    <location>
        <begin position="720"/>
        <end position="731"/>
    </location>
</feature>
<feature type="compositionally biased region" description="Polar residues" evidence="1">
    <location>
        <begin position="617"/>
        <end position="626"/>
    </location>
</feature>
<feature type="compositionally biased region" description="Polar residues" evidence="1">
    <location>
        <begin position="122"/>
        <end position="133"/>
    </location>
</feature>
<feature type="region of interest" description="Disordered" evidence="1">
    <location>
        <begin position="1"/>
        <end position="443"/>
    </location>
</feature>
<feature type="compositionally biased region" description="Basic and acidic residues" evidence="1">
    <location>
        <begin position="45"/>
        <end position="58"/>
    </location>
</feature>
<feature type="compositionally biased region" description="Polar residues" evidence="1">
    <location>
        <begin position="965"/>
        <end position="975"/>
    </location>
</feature>
<name>A0ABN8NS99_9CNID</name>
<reference evidence="2 3" key="1">
    <citation type="submission" date="2022-05" db="EMBL/GenBank/DDBJ databases">
        <authorList>
            <consortium name="Genoscope - CEA"/>
            <person name="William W."/>
        </authorList>
    </citation>
    <scope>NUCLEOTIDE SEQUENCE [LARGE SCALE GENOMIC DNA]</scope>
</reference>
<comment type="caution">
    <text evidence="2">The sequence shown here is derived from an EMBL/GenBank/DDBJ whole genome shotgun (WGS) entry which is preliminary data.</text>
</comment>
<feature type="compositionally biased region" description="Basic and acidic residues" evidence="1">
    <location>
        <begin position="857"/>
        <end position="874"/>
    </location>
</feature>
<feature type="compositionally biased region" description="Low complexity" evidence="1">
    <location>
        <begin position="784"/>
        <end position="824"/>
    </location>
</feature>
<feature type="compositionally biased region" description="Polar residues" evidence="1">
    <location>
        <begin position="59"/>
        <end position="82"/>
    </location>
</feature>
<organism evidence="2 3">
    <name type="scientific">Porites lobata</name>
    <dbReference type="NCBI Taxonomy" id="104759"/>
    <lineage>
        <taxon>Eukaryota</taxon>
        <taxon>Metazoa</taxon>
        <taxon>Cnidaria</taxon>
        <taxon>Anthozoa</taxon>
        <taxon>Hexacorallia</taxon>
        <taxon>Scleractinia</taxon>
        <taxon>Fungiina</taxon>
        <taxon>Poritidae</taxon>
        <taxon>Porites</taxon>
    </lineage>
</organism>
<feature type="region of interest" description="Disordered" evidence="1">
    <location>
        <begin position="464"/>
        <end position="570"/>
    </location>
</feature>
<feature type="compositionally biased region" description="Basic and acidic residues" evidence="1">
    <location>
        <begin position="825"/>
        <end position="839"/>
    </location>
</feature>
<feature type="compositionally biased region" description="Low complexity" evidence="1">
    <location>
        <begin position="517"/>
        <end position="529"/>
    </location>
</feature>
<feature type="region of interest" description="Disordered" evidence="1">
    <location>
        <begin position="577"/>
        <end position="596"/>
    </location>
</feature>
<feature type="compositionally biased region" description="Polar residues" evidence="1">
    <location>
        <begin position="302"/>
        <end position="314"/>
    </location>
</feature>
<feature type="compositionally biased region" description="Basic and acidic residues" evidence="1">
    <location>
        <begin position="627"/>
        <end position="648"/>
    </location>
</feature>
<keyword evidence="3" id="KW-1185">Reference proteome</keyword>
<feature type="compositionally biased region" description="Polar residues" evidence="1">
    <location>
        <begin position="898"/>
        <end position="908"/>
    </location>
</feature>
<feature type="compositionally biased region" description="Polar residues" evidence="1">
    <location>
        <begin position="675"/>
        <end position="698"/>
    </location>
</feature>
<evidence type="ECO:0000256" key="1">
    <source>
        <dbReference type="SAM" id="MobiDB-lite"/>
    </source>
</evidence>
<feature type="compositionally biased region" description="Basic and acidic residues" evidence="1">
    <location>
        <begin position="413"/>
        <end position="435"/>
    </location>
</feature>
<evidence type="ECO:0000313" key="2">
    <source>
        <dbReference type="EMBL" id="CAH3120346.1"/>
    </source>
</evidence>
<accession>A0ABN8NS99</accession>
<feature type="compositionally biased region" description="Polar residues" evidence="1">
    <location>
        <begin position="144"/>
        <end position="214"/>
    </location>
</feature>
<proteinExistence type="predicted"/>
<feature type="compositionally biased region" description="Polar residues" evidence="1">
    <location>
        <begin position="740"/>
        <end position="759"/>
    </location>
</feature>
<protein>
    <submittedName>
        <fullName evidence="2">Uncharacterized protein</fullName>
    </submittedName>
</protein>
<feature type="compositionally biased region" description="Basic and acidic residues" evidence="1">
    <location>
        <begin position="350"/>
        <end position="364"/>
    </location>
</feature>
<evidence type="ECO:0000313" key="3">
    <source>
        <dbReference type="Proteomes" id="UP001159405"/>
    </source>
</evidence>
<gene>
    <name evidence="2" type="ORF">PLOB_00027852</name>
</gene>
<feature type="compositionally biased region" description="Polar residues" evidence="1">
    <location>
        <begin position="464"/>
        <end position="488"/>
    </location>
</feature>